<dbReference type="RefSeq" id="WP_114660251.1">
    <property type="nucleotide sequence ID" value="NZ_CP031194.1"/>
</dbReference>
<keyword evidence="4" id="KW-1185">Reference proteome</keyword>
<dbReference type="SMART" id="SM00220">
    <property type="entry name" value="S_TKc"/>
    <property type="match status" value="1"/>
</dbReference>
<dbReference type="PROSITE" id="PS50011">
    <property type="entry name" value="PROTEIN_KINASE_DOM"/>
    <property type="match status" value="1"/>
</dbReference>
<dbReference type="AlphaFoldDB" id="A0A345HQE3"/>
<accession>A0A345HQE3</accession>
<name>A0A345HQE3_9ACTN</name>
<evidence type="ECO:0000313" key="4">
    <source>
        <dbReference type="Proteomes" id="UP000253868"/>
    </source>
</evidence>
<proteinExistence type="predicted"/>
<dbReference type="PANTHER" id="PTHR44329">
    <property type="entry name" value="SERINE/THREONINE-PROTEIN KINASE TNNI3K-RELATED"/>
    <property type="match status" value="1"/>
</dbReference>
<dbReference type="InterPro" id="IPR000719">
    <property type="entry name" value="Prot_kinase_dom"/>
</dbReference>
<protein>
    <recommendedName>
        <fullName evidence="2">Protein kinase domain-containing protein</fullName>
    </recommendedName>
</protein>
<dbReference type="InterPro" id="IPR011009">
    <property type="entry name" value="Kinase-like_dom_sf"/>
</dbReference>
<dbReference type="PANTHER" id="PTHR44329:SF214">
    <property type="entry name" value="PROTEIN KINASE DOMAIN-CONTAINING PROTEIN"/>
    <property type="match status" value="1"/>
</dbReference>
<dbReference type="SUPFAM" id="SSF56112">
    <property type="entry name" value="Protein kinase-like (PK-like)"/>
    <property type="match status" value="1"/>
</dbReference>
<dbReference type="InterPro" id="IPR051681">
    <property type="entry name" value="Ser/Thr_Kinases-Pseudokinases"/>
</dbReference>
<sequence>MIGPTEQGSDHLGEAPWDDGAVTDRFPACPAEARAAAETACGGPVALTEITYRRGAAVWKATGLAGRSVAVKAGYGDVRTVTAREAETLGLLPGYGVVSGQDEASGWLVTPWLDGPSVWEVFRSVREGAHDRPGVLEAADGLCRAVAALHTMGWVHSDLQPDHGVLTDHGVRLIDLSWALRPGSTPEATFRGGIPHLVAPELSARLAVTEHPVPTTAASDVYALAGTLWSCVTARWPLDYRAGGIDPTRLTCAELRAVIASRRLPLDDRPLWPALQNTLRPILLGHADDRPTASELAELIRAVDTPDRRT</sequence>
<feature type="domain" description="Protein kinase" evidence="2">
    <location>
        <begin position="1"/>
        <end position="303"/>
    </location>
</feature>
<evidence type="ECO:0000313" key="3">
    <source>
        <dbReference type="EMBL" id="AXG78917.1"/>
    </source>
</evidence>
<feature type="region of interest" description="Disordered" evidence="1">
    <location>
        <begin position="1"/>
        <end position="24"/>
    </location>
</feature>
<gene>
    <name evidence="3" type="ORF">DVK44_15780</name>
</gene>
<dbReference type="OrthoDB" id="2988131at2"/>
<dbReference type="KEGG" id="spad:DVK44_15780"/>
<dbReference type="Proteomes" id="UP000253868">
    <property type="component" value="Chromosome"/>
</dbReference>
<dbReference type="Gene3D" id="1.10.510.10">
    <property type="entry name" value="Transferase(Phosphotransferase) domain 1"/>
    <property type="match status" value="1"/>
</dbReference>
<dbReference type="GO" id="GO:0005524">
    <property type="term" value="F:ATP binding"/>
    <property type="evidence" value="ECO:0007669"/>
    <property type="project" value="InterPro"/>
</dbReference>
<dbReference type="EMBL" id="CP031194">
    <property type="protein sequence ID" value="AXG78917.1"/>
    <property type="molecule type" value="Genomic_DNA"/>
</dbReference>
<evidence type="ECO:0000259" key="2">
    <source>
        <dbReference type="PROSITE" id="PS50011"/>
    </source>
</evidence>
<reference evidence="4" key="1">
    <citation type="submission" date="2018-07" db="EMBL/GenBank/DDBJ databases">
        <authorList>
            <person name="Zhao J."/>
        </authorList>
    </citation>
    <scope>NUCLEOTIDE SEQUENCE [LARGE SCALE GENOMIC DNA]</scope>
    <source>
        <strain evidence="4">GSSD-12</strain>
    </source>
</reference>
<evidence type="ECO:0000256" key="1">
    <source>
        <dbReference type="SAM" id="MobiDB-lite"/>
    </source>
</evidence>
<dbReference type="GO" id="GO:0004674">
    <property type="term" value="F:protein serine/threonine kinase activity"/>
    <property type="evidence" value="ECO:0007669"/>
    <property type="project" value="TreeGrafter"/>
</dbReference>
<organism evidence="3 4">
    <name type="scientific">Streptomyces paludis</name>
    <dbReference type="NCBI Taxonomy" id="2282738"/>
    <lineage>
        <taxon>Bacteria</taxon>
        <taxon>Bacillati</taxon>
        <taxon>Actinomycetota</taxon>
        <taxon>Actinomycetes</taxon>
        <taxon>Kitasatosporales</taxon>
        <taxon>Streptomycetaceae</taxon>
        <taxon>Streptomyces</taxon>
    </lineage>
</organism>